<reference evidence="5" key="1">
    <citation type="submission" date="2009-09" db="EMBL/GenBank/DDBJ databases">
        <title>The complete chromosome of Sebaldella termitidis ATCC 33386.</title>
        <authorList>
            <consortium name="US DOE Joint Genome Institute (JGI-PGF)"/>
            <person name="Lucas S."/>
            <person name="Copeland A."/>
            <person name="Lapidus A."/>
            <person name="Glavina del Rio T."/>
            <person name="Dalin E."/>
            <person name="Tice H."/>
            <person name="Bruce D."/>
            <person name="Goodwin L."/>
            <person name="Pitluck S."/>
            <person name="Kyrpides N."/>
            <person name="Mavromatis K."/>
            <person name="Ivanova N."/>
            <person name="Mikhailova N."/>
            <person name="Sims D."/>
            <person name="Meincke L."/>
            <person name="Brettin T."/>
            <person name="Detter J.C."/>
            <person name="Han C."/>
            <person name="Larimer F."/>
            <person name="Land M."/>
            <person name="Hauser L."/>
            <person name="Markowitz V."/>
            <person name="Cheng J.F."/>
            <person name="Hugenholtz P."/>
            <person name="Woyke T."/>
            <person name="Wu D."/>
            <person name="Eisen J.A."/>
        </authorList>
    </citation>
    <scope>NUCLEOTIDE SEQUENCE [LARGE SCALE GENOMIC DNA]</scope>
    <source>
        <strain evidence="5">ATCC 33386 / NCTC 11300</strain>
    </source>
</reference>
<dbReference type="KEGG" id="str:Sterm_3558"/>
<dbReference type="HOGENOM" id="CLU_032916_1_1_0"/>
<keyword evidence="1 4" id="KW-0121">Carboxypeptidase</keyword>
<keyword evidence="1" id="KW-0645">Protease</keyword>
<evidence type="ECO:0000256" key="2">
    <source>
        <dbReference type="PIRSR" id="PIRSR006615-1"/>
    </source>
</evidence>
<dbReference type="STRING" id="526218.Sterm_3558"/>
<dbReference type="GO" id="GO:0046872">
    <property type="term" value="F:metal ion binding"/>
    <property type="evidence" value="ECO:0007669"/>
    <property type="project" value="UniProtKB-KW"/>
</dbReference>
<evidence type="ECO:0000256" key="1">
    <source>
        <dbReference type="PIRNR" id="PIRNR006615"/>
    </source>
</evidence>
<dbReference type="eggNOG" id="COG2317">
    <property type="taxonomic scope" value="Bacteria"/>
</dbReference>
<feature type="binding site" evidence="2">
    <location>
        <position position="260"/>
    </location>
    <ligand>
        <name>Zn(2+)</name>
        <dbReference type="ChEBI" id="CHEBI:29105"/>
        <note>catalytic</note>
    </ligand>
</feature>
<dbReference type="GO" id="GO:0006508">
    <property type="term" value="P:proteolysis"/>
    <property type="evidence" value="ECO:0007669"/>
    <property type="project" value="UniProtKB-UniRule"/>
</dbReference>
<dbReference type="RefSeq" id="WP_012862974.1">
    <property type="nucleotide sequence ID" value="NC_013517.1"/>
</dbReference>
<dbReference type="PRINTS" id="PR00998">
    <property type="entry name" value="CRBOXYPTASET"/>
</dbReference>
<evidence type="ECO:0000313" key="5">
    <source>
        <dbReference type="Proteomes" id="UP000000845"/>
    </source>
</evidence>
<dbReference type="PANTHER" id="PTHR34217:SF1">
    <property type="entry name" value="CARBOXYPEPTIDASE 1"/>
    <property type="match status" value="1"/>
</dbReference>
<dbReference type="Pfam" id="PF02074">
    <property type="entry name" value="Peptidase_M32"/>
    <property type="match status" value="1"/>
</dbReference>
<organism evidence="4 5">
    <name type="scientific">Sebaldella termitidis (strain ATCC 33386 / NCTC 11300)</name>
    <dbReference type="NCBI Taxonomy" id="526218"/>
    <lineage>
        <taxon>Bacteria</taxon>
        <taxon>Fusobacteriati</taxon>
        <taxon>Fusobacteriota</taxon>
        <taxon>Fusobacteriia</taxon>
        <taxon>Fusobacteriales</taxon>
        <taxon>Leptotrichiaceae</taxon>
        <taxon>Sebaldella</taxon>
    </lineage>
</organism>
<feature type="binding site" evidence="2">
    <location>
        <position position="256"/>
    </location>
    <ligand>
        <name>Zn(2+)</name>
        <dbReference type="ChEBI" id="CHEBI:29105"/>
        <note>catalytic</note>
    </ligand>
</feature>
<evidence type="ECO:0000313" key="4">
    <source>
        <dbReference type="EMBL" id="ACZ10392.1"/>
    </source>
</evidence>
<keyword evidence="1 4" id="KW-0378">Hydrolase</keyword>
<keyword evidence="5" id="KW-1185">Reference proteome</keyword>
<proteinExistence type="inferred from homology"/>
<dbReference type="PANTHER" id="PTHR34217">
    <property type="entry name" value="METAL-DEPENDENT CARBOXYPEPTIDASE"/>
    <property type="match status" value="1"/>
</dbReference>
<dbReference type="InterPro" id="IPR001333">
    <property type="entry name" value="Peptidase_M32_Taq"/>
</dbReference>
<gene>
    <name evidence="4" type="ordered locus">Sterm_3558</name>
</gene>
<dbReference type="EMBL" id="CP001739">
    <property type="protein sequence ID" value="ACZ10392.1"/>
    <property type="molecule type" value="Genomic_DNA"/>
</dbReference>
<dbReference type="CDD" id="cd06460">
    <property type="entry name" value="M32_Taq"/>
    <property type="match status" value="1"/>
</dbReference>
<name>D1ARA6_SEBTE</name>
<dbReference type="EC" id="3.4.17.19" evidence="1"/>
<keyword evidence="1" id="KW-0482">Metalloprotease</keyword>
<keyword evidence="1 2" id="KW-0479">Metal-binding</keyword>
<protein>
    <recommendedName>
        <fullName evidence="1">Metal-dependent carboxypeptidase</fullName>
        <ecNumber evidence="1">3.4.17.19</ecNumber>
    </recommendedName>
</protein>
<feature type="binding site" evidence="2">
    <location>
        <position position="286"/>
    </location>
    <ligand>
        <name>Zn(2+)</name>
        <dbReference type="ChEBI" id="CHEBI:29105"/>
        <note>catalytic</note>
    </ligand>
</feature>
<dbReference type="AlphaFoldDB" id="D1ARA6"/>
<dbReference type="SUPFAM" id="SSF55486">
    <property type="entry name" value="Metalloproteases ('zincins'), catalytic domain"/>
    <property type="match status" value="1"/>
</dbReference>
<feature type="active site" description="Proton donor/acceptor" evidence="3">
    <location>
        <position position="257"/>
    </location>
</feature>
<dbReference type="Proteomes" id="UP000000845">
    <property type="component" value="Chromosome"/>
</dbReference>
<comment type="cofactor">
    <cofactor evidence="2">
        <name>Zn(2+)</name>
        <dbReference type="ChEBI" id="CHEBI:29105"/>
    </cofactor>
    <text evidence="2">Binds 1 zinc ion per subunit.</text>
</comment>
<accession>D1ARA6</accession>
<comment type="catalytic activity">
    <reaction evidence="1">
        <text>Release of a C-terminal amino acid with broad specificity, except for -Pro.</text>
        <dbReference type="EC" id="3.4.17.19"/>
    </reaction>
</comment>
<keyword evidence="2" id="KW-0862">Zinc</keyword>
<dbReference type="Gene3D" id="1.10.1370.30">
    <property type="match status" value="1"/>
</dbReference>
<dbReference type="PIRSF" id="PIRSF006615">
    <property type="entry name" value="Zn_crbxpep_Taq"/>
    <property type="match status" value="1"/>
</dbReference>
<dbReference type="GO" id="GO:0004181">
    <property type="term" value="F:metallocarboxypeptidase activity"/>
    <property type="evidence" value="ECO:0007669"/>
    <property type="project" value="UniProtKB-UniRule"/>
</dbReference>
<dbReference type="PROSITE" id="PS52034">
    <property type="entry name" value="PEPTIDASE_M32"/>
    <property type="match status" value="1"/>
</dbReference>
<comment type="similarity">
    <text evidence="1">Belongs to the peptidase M32 family.</text>
</comment>
<reference evidence="4 5" key="2">
    <citation type="journal article" date="2010" name="Stand. Genomic Sci.">
        <title>Complete genome sequence of Sebaldella termitidis type strain (NCTC 11300).</title>
        <authorList>
            <person name="Harmon-Smith M."/>
            <person name="Celia L."/>
            <person name="Chertkov O."/>
            <person name="Lapidus A."/>
            <person name="Copeland A."/>
            <person name="Glavina Del Rio T."/>
            <person name="Nolan M."/>
            <person name="Lucas S."/>
            <person name="Tice H."/>
            <person name="Cheng J.F."/>
            <person name="Han C."/>
            <person name="Detter J.C."/>
            <person name="Bruce D."/>
            <person name="Goodwin L."/>
            <person name="Pitluck S."/>
            <person name="Pati A."/>
            <person name="Liolios K."/>
            <person name="Ivanova N."/>
            <person name="Mavromatis K."/>
            <person name="Mikhailova N."/>
            <person name="Chen A."/>
            <person name="Palaniappan K."/>
            <person name="Land M."/>
            <person name="Hauser L."/>
            <person name="Chang Y.J."/>
            <person name="Jeffries C.D."/>
            <person name="Brettin T."/>
            <person name="Goker M."/>
            <person name="Beck B."/>
            <person name="Bristow J."/>
            <person name="Eisen J.A."/>
            <person name="Markowitz V."/>
            <person name="Hugenholtz P."/>
            <person name="Kyrpides N.C."/>
            <person name="Klenk H.P."/>
            <person name="Chen F."/>
        </authorList>
    </citation>
    <scope>NUCLEOTIDE SEQUENCE [LARGE SCALE GENOMIC DNA]</scope>
    <source>
        <strain evidence="5">ATCC 33386 / NCTC 11300</strain>
    </source>
</reference>
<comment type="function">
    <text evidence="1">Broad specificity carboxypetidase that releases amino acids sequentially from the C-terminus, including neutral, aromatic, polar and basic residues.</text>
</comment>
<evidence type="ECO:0000256" key="3">
    <source>
        <dbReference type="PIRSR" id="PIRSR006615-2"/>
    </source>
</evidence>
<sequence>MKDKIFEILEKKKAFDHAIALLHWDLETEAPKMALEKIAATMGFLSAESYSLIINDDFKDMLYNIETESLSDLDKKVIETLRKDFEKLEKIPKEEYVEYSQLTVEATSKWEEAKNADDFEIFKPYLEKIINFNKKFIKYRGYKDHPYNTLLDDYEEGMTVEKTDEFFKKIKQELIPLIKKINTLNKGDNKLKGVFNTDKQKEFSKFLAEYIGFDFSKGVIKESEHPFTLNFDNKDVRITTHYYESDPLSAVFSTIHEGGHAIYEQNIKDEISKTILGEGTSMGVHESQSRMYENMFGRNLNFWIPVYPKLQEKFPEELGDISLEKFYRIVNDSKSSLIRIEADELTYPIHVLIRYELEKEIFETDVDINELPKKWADKYEEYLGIRPETFREGILQDVHWSGGSFGYFSSYALGSAYASQFYHAMCAEFDVEKELKSGSFEKINTYLRENIHQYGKYKNPEEIIMDTTKEKFNPNYYINYLREKYGKLYVLCN</sequence>